<dbReference type="EMBL" id="SOZI01000197">
    <property type="protein sequence ID" value="TNY17494.1"/>
    <property type="molecule type" value="Genomic_DNA"/>
</dbReference>
<feature type="region of interest" description="Disordered" evidence="1">
    <location>
        <begin position="1"/>
        <end position="49"/>
    </location>
</feature>
<feature type="compositionally biased region" description="Pro residues" evidence="1">
    <location>
        <begin position="288"/>
        <end position="303"/>
    </location>
</feature>
<protein>
    <submittedName>
        <fullName evidence="2">Proteophosphoglycan ppg4</fullName>
    </submittedName>
</protein>
<dbReference type="STRING" id="5288.A0A5C5FNH7"/>
<dbReference type="PANTHER" id="PTHR34065:SF1">
    <property type="entry name" value="CELL DIVISION CONTROL PROTEIN 14"/>
    <property type="match status" value="1"/>
</dbReference>
<dbReference type="AlphaFoldDB" id="A0A5C5FNH7"/>
<dbReference type="PANTHER" id="PTHR34065">
    <property type="entry name" value="CELL DIVISION CONTROL PROTEIN 14"/>
    <property type="match status" value="1"/>
</dbReference>
<comment type="caution">
    <text evidence="2">The sequence shown here is derived from an EMBL/GenBank/DDBJ whole genome shotgun (WGS) entry which is preliminary data.</text>
</comment>
<dbReference type="OrthoDB" id="5357220at2759"/>
<feature type="compositionally biased region" description="Pro residues" evidence="1">
    <location>
        <begin position="9"/>
        <end position="25"/>
    </location>
</feature>
<feature type="compositionally biased region" description="Low complexity" evidence="1">
    <location>
        <begin position="144"/>
        <end position="163"/>
    </location>
</feature>
<sequence length="463" mass="47853">MDQLDEVPAPHPGPLVAAPPEPAPLCPAVQLRASLPPPPPNLSAPKPFPSPVLFPPSPLSSPSLAQGASAHETAPTAAVQLSLAALDVLLSALVDRPANVRVFEDLDGLATLVKVLKDKTVAQPVRIKVIELLYFYLLPESQPSPESPSMLDSSTASAPATSTLDKRVLTDSRALPTLFASAADFIPQTPHALLPVWPLLRLLTRVLPDSHAPPPAAQALSKPHLTALACGPTSRRGRTPTTRAALRPLSRREPAARTPRSALPAPSDSATPRAGRAPRRAERAGAPLAPPPPPPPGDVPPSPRHAHRRSQSFVGLGVGAAPLPAPPRSAARRAERGSSSSEADAEGAMLPPPVPLSSSSRSARPSAGHARARSSVGILERRGSVDGAAGTRSSSGTDSGSGSCGSAATRSSAATSVASAMASSSGRARRTRTEGEKKELLRRVMPNVDALEERFRAMGLGLS</sequence>
<evidence type="ECO:0000256" key="1">
    <source>
        <dbReference type="SAM" id="MobiDB-lite"/>
    </source>
</evidence>
<dbReference type="Proteomes" id="UP000311382">
    <property type="component" value="Unassembled WGS sequence"/>
</dbReference>
<feature type="compositionally biased region" description="Low complexity" evidence="1">
    <location>
        <begin position="231"/>
        <end position="248"/>
    </location>
</feature>
<name>A0A5C5FNH7_9BASI</name>
<feature type="compositionally biased region" description="Pro residues" evidence="1">
    <location>
        <begin position="35"/>
        <end position="49"/>
    </location>
</feature>
<evidence type="ECO:0000313" key="3">
    <source>
        <dbReference type="Proteomes" id="UP000311382"/>
    </source>
</evidence>
<reference evidence="2 3" key="1">
    <citation type="submission" date="2019-03" db="EMBL/GenBank/DDBJ databases">
        <title>Rhodosporidium diobovatum UCD-FST 08-225 genome sequencing, assembly, and annotation.</title>
        <authorList>
            <person name="Fakankun I.U."/>
            <person name="Fristensky B."/>
            <person name="Levin D.B."/>
        </authorList>
    </citation>
    <scope>NUCLEOTIDE SEQUENCE [LARGE SCALE GENOMIC DNA]</scope>
    <source>
        <strain evidence="2 3">UCD-FST 08-225</strain>
    </source>
</reference>
<gene>
    <name evidence="2" type="ORF">DMC30DRAFT_412709</name>
</gene>
<feature type="region of interest" description="Disordered" evidence="1">
    <location>
        <begin position="144"/>
        <end position="164"/>
    </location>
</feature>
<feature type="compositionally biased region" description="Low complexity" evidence="1">
    <location>
        <begin position="337"/>
        <end position="348"/>
    </location>
</feature>
<organism evidence="2 3">
    <name type="scientific">Rhodotorula diobovata</name>
    <dbReference type="NCBI Taxonomy" id="5288"/>
    <lineage>
        <taxon>Eukaryota</taxon>
        <taxon>Fungi</taxon>
        <taxon>Dikarya</taxon>
        <taxon>Basidiomycota</taxon>
        <taxon>Pucciniomycotina</taxon>
        <taxon>Microbotryomycetes</taxon>
        <taxon>Sporidiobolales</taxon>
        <taxon>Sporidiobolaceae</taxon>
        <taxon>Rhodotorula</taxon>
    </lineage>
</organism>
<dbReference type="InterPro" id="IPR012535">
    <property type="entry name" value="Cell_div_Cdc14"/>
</dbReference>
<dbReference type="Pfam" id="PF08045">
    <property type="entry name" value="CDC14"/>
    <property type="match status" value="1"/>
</dbReference>
<evidence type="ECO:0000313" key="2">
    <source>
        <dbReference type="EMBL" id="TNY17494.1"/>
    </source>
</evidence>
<feature type="compositionally biased region" description="Low complexity" evidence="1">
    <location>
        <begin position="388"/>
        <end position="426"/>
    </location>
</feature>
<accession>A0A5C5FNH7</accession>
<feature type="region of interest" description="Disordered" evidence="1">
    <location>
        <begin position="213"/>
        <end position="439"/>
    </location>
</feature>
<feature type="compositionally biased region" description="Low complexity" evidence="1">
    <location>
        <begin position="356"/>
        <end position="375"/>
    </location>
</feature>
<keyword evidence="3" id="KW-1185">Reference proteome</keyword>
<proteinExistence type="predicted"/>